<dbReference type="Proteomes" id="UP001148614">
    <property type="component" value="Unassembled WGS sequence"/>
</dbReference>
<organism evidence="2 3">
    <name type="scientific">Xylaria arbuscula</name>
    <dbReference type="NCBI Taxonomy" id="114810"/>
    <lineage>
        <taxon>Eukaryota</taxon>
        <taxon>Fungi</taxon>
        <taxon>Dikarya</taxon>
        <taxon>Ascomycota</taxon>
        <taxon>Pezizomycotina</taxon>
        <taxon>Sordariomycetes</taxon>
        <taxon>Xylariomycetidae</taxon>
        <taxon>Xylariales</taxon>
        <taxon>Xylariaceae</taxon>
        <taxon>Xylaria</taxon>
    </lineage>
</organism>
<keyword evidence="3" id="KW-1185">Reference proteome</keyword>
<evidence type="ECO:0000313" key="3">
    <source>
        <dbReference type="Proteomes" id="UP001148614"/>
    </source>
</evidence>
<evidence type="ECO:0000256" key="1">
    <source>
        <dbReference type="SAM" id="MobiDB-lite"/>
    </source>
</evidence>
<gene>
    <name evidence="2" type="ORF">NPX13_g8668</name>
</gene>
<proteinExistence type="predicted"/>
<evidence type="ECO:0000313" key="2">
    <source>
        <dbReference type="EMBL" id="KAJ3562156.1"/>
    </source>
</evidence>
<feature type="region of interest" description="Disordered" evidence="1">
    <location>
        <begin position="213"/>
        <end position="349"/>
    </location>
</feature>
<dbReference type="AlphaFoldDB" id="A0A9W8N806"/>
<feature type="region of interest" description="Disordered" evidence="1">
    <location>
        <begin position="124"/>
        <end position="194"/>
    </location>
</feature>
<feature type="compositionally biased region" description="Basic and acidic residues" evidence="1">
    <location>
        <begin position="1"/>
        <end position="11"/>
    </location>
</feature>
<protein>
    <recommendedName>
        <fullName evidence="4">Altered inheritance of mitochondria protein 21</fullName>
    </recommendedName>
</protein>
<feature type="compositionally biased region" description="Basic and acidic residues" evidence="1">
    <location>
        <begin position="84"/>
        <end position="99"/>
    </location>
</feature>
<accession>A0A9W8N806</accession>
<feature type="compositionally biased region" description="Basic and acidic residues" evidence="1">
    <location>
        <begin position="276"/>
        <end position="303"/>
    </location>
</feature>
<comment type="caution">
    <text evidence="2">The sequence shown here is derived from an EMBL/GenBank/DDBJ whole genome shotgun (WGS) entry which is preliminary data.</text>
</comment>
<evidence type="ECO:0008006" key="4">
    <source>
        <dbReference type="Google" id="ProtNLM"/>
    </source>
</evidence>
<feature type="compositionally biased region" description="Basic and acidic residues" evidence="1">
    <location>
        <begin position="217"/>
        <end position="240"/>
    </location>
</feature>
<reference evidence="2" key="1">
    <citation type="submission" date="2022-07" db="EMBL/GenBank/DDBJ databases">
        <title>Genome Sequence of Xylaria arbuscula.</title>
        <authorList>
            <person name="Buettner E."/>
        </authorList>
    </citation>
    <scope>NUCLEOTIDE SEQUENCE</scope>
    <source>
        <strain evidence="2">VT107</strain>
    </source>
</reference>
<sequence length="349" mass="37621">MARRFPSRDVWEDTPDSLQFTTTVSTPQSADNGGSDDEAKPQEPANRPVVPTRPPKKQDSGDDASSKPVIPDRPKPRVPTRPVKAVDAKESEGAVKEKPAVPARPVGGRIAALQAGFMSDLNNRLKLGPQAAQAPKKETPPEELAEEKEKAPLADARKGRARGPQRRAPTKSHSPASGIDKSGPPPVSNGHPVLSFSMTRTLWSIDEEGTVTVDAFGPDKTEKSEVTVKEVEPVEEETKADQPQPEQTIAEDAVKTGAAVELPESKTEDVLGDTVSEQKEPETEQTEKAPGELETKNEDKPSESQESVEEPKSLVTNMSGEPILTEIIEKKQDTDEVKDVEDVKDGGVS</sequence>
<name>A0A9W8N806_9PEZI</name>
<feature type="compositionally biased region" description="Basic and acidic residues" evidence="1">
    <location>
        <begin position="327"/>
        <end position="349"/>
    </location>
</feature>
<feature type="compositionally biased region" description="Basic and acidic residues" evidence="1">
    <location>
        <begin position="147"/>
        <end position="158"/>
    </location>
</feature>
<dbReference type="EMBL" id="JANPWZ010001947">
    <property type="protein sequence ID" value="KAJ3562156.1"/>
    <property type="molecule type" value="Genomic_DNA"/>
</dbReference>
<dbReference type="Pfam" id="PF11489">
    <property type="entry name" value="Aim21"/>
    <property type="match status" value="1"/>
</dbReference>
<feature type="compositionally biased region" description="Polar residues" evidence="1">
    <location>
        <begin position="16"/>
        <end position="32"/>
    </location>
</feature>
<dbReference type="VEuPathDB" id="FungiDB:F4678DRAFT_208942"/>
<feature type="compositionally biased region" description="Basic residues" evidence="1">
    <location>
        <begin position="159"/>
        <end position="170"/>
    </location>
</feature>
<dbReference type="InterPro" id="IPR021582">
    <property type="entry name" value="Aim21"/>
</dbReference>
<feature type="region of interest" description="Disordered" evidence="1">
    <location>
        <begin position="1"/>
        <end position="102"/>
    </location>
</feature>